<proteinExistence type="inferred from homology"/>
<keyword evidence="4" id="KW-0472">Membrane</keyword>
<gene>
    <name evidence="7" type="primary">mltG</name>
    <name evidence="7" type="ORF">SCFA_660052</name>
</gene>
<reference evidence="7" key="1">
    <citation type="submission" date="2019-03" db="EMBL/GenBank/DDBJ databases">
        <authorList>
            <person name="Hao L."/>
        </authorList>
    </citation>
    <scope>NUCLEOTIDE SEQUENCE</scope>
</reference>
<protein>
    <submittedName>
        <fullName evidence="7">Endolytic murein transglycosylase</fullName>
        <ecNumber evidence="7">4.2.2.-</ecNumber>
    </submittedName>
</protein>
<keyword evidence="3" id="KW-1133">Transmembrane helix</keyword>
<dbReference type="GO" id="GO:0016829">
    <property type="term" value="F:lyase activity"/>
    <property type="evidence" value="ECO:0007669"/>
    <property type="project" value="UniProtKB-KW"/>
</dbReference>
<evidence type="ECO:0000256" key="1">
    <source>
        <dbReference type="ARBA" id="ARBA00022475"/>
    </source>
</evidence>
<name>A0A485M542_9ZZZZ</name>
<dbReference type="EMBL" id="CAADRM010000132">
    <property type="protein sequence ID" value="VFU17403.1"/>
    <property type="molecule type" value="Genomic_DNA"/>
</dbReference>
<dbReference type="InterPro" id="IPR003770">
    <property type="entry name" value="MLTG-like"/>
</dbReference>
<dbReference type="Gene3D" id="3.30.1490.480">
    <property type="entry name" value="Endolytic murein transglycosylase"/>
    <property type="match status" value="2"/>
</dbReference>
<organism evidence="7">
    <name type="scientific">anaerobic digester metagenome</name>
    <dbReference type="NCBI Taxonomy" id="1263854"/>
    <lineage>
        <taxon>unclassified sequences</taxon>
        <taxon>metagenomes</taxon>
        <taxon>ecological metagenomes</taxon>
    </lineage>
</organism>
<dbReference type="CDD" id="cd08010">
    <property type="entry name" value="MltG_like"/>
    <property type="match status" value="1"/>
</dbReference>
<keyword evidence="2" id="KW-0812">Transmembrane</keyword>
<keyword evidence="1" id="KW-1003">Cell membrane</keyword>
<dbReference type="NCBIfam" id="TIGR00247">
    <property type="entry name" value="endolytic transglycosylase MltG"/>
    <property type="match status" value="1"/>
</dbReference>
<dbReference type="Gene3D" id="3.30.160.60">
    <property type="entry name" value="Classic Zinc Finger"/>
    <property type="match status" value="1"/>
</dbReference>
<dbReference type="EC" id="4.2.2.-" evidence="7"/>
<dbReference type="PANTHER" id="PTHR30518:SF2">
    <property type="entry name" value="ENDOLYTIC MUREIN TRANSGLYCOSYLASE"/>
    <property type="match status" value="1"/>
</dbReference>
<dbReference type="Pfam" id="PF02618">
    <property type="entry name" value="YceG"/>
    <property type="match status" value="1"/>
</dbReference>
<evidence type="ECO:0000256" key="4">
    <source>
        <dbReference type="ARBA" id="ARBA00023136"/>
    </source>
</evidence>
<dbReference type="HAMAP" id="MF_02065">
    <property type="entry name" value="MltG"/>
    <property type="match status" value="1"/>
</dbReference>
<evidence type="ECO:0000256" key="5">
    <source>
        <dbReference type="ARBA" id="ARBA00023239"/>
    </source>
</evidence>
<accession>A0A485M542</accession>
<dbReference type="PANTHER" id="PTHR30518">
    <property type="entry name" value="ENDOLYTIC MUREIN TRANSGLYCOSYLASE"/>
    <property type="match status" value="1"/>
</dbReference>
<evidence type="ECO:0000313" key="7">
    <source>
        <dbReference type="EMBL" id="VFU17403.1"/>
    </source>
</evidence>
<keyword evidence="6" id="KW-0961">Cell wall biogenesis/degradation</keyword>
<evidence type="ECO:0000256" key="6">
    <source>
        <dbReference type="ARBA" id="ARBA00023316"/>
    </source>
</evidence>
<keyword evidence="5 7" id="KW-0456">Lyase</keyword>
<dbReference type="GO" id="GO:0071555">
    <property type="term" value="P:cell wall organization"/>
    <property type="evidence" value="ECO:0007669"/>
    <property type="project" value="UniProtKB-KW"/>
</dbReference>
<dbReference type="AlphaFoldDB" id="A0A485M542"/>
<evidence type="ECO:0000256" key="3">
    <source>
        <dbReference type="ARBA" id="ARBA00022989"/>
    </source>
</evidence>
<sequence length="329" mass="37166">MRSVFYFLVVVFICTSILAVIHTYTFITTPSNPPESLLMEIKPGTSAWEISRQLEEKGVITDSLMFMAIATGTGKVTHLQAGTYVFEGRHYPLDIMHILFKGRTLKYRITIPEGSTIFDIASIVAETGLLSREEFFNSAQDPETTAFFGIDAPSMEGFLYPDTYYLAPHMTPREIMGKMVERFHEVFTGDMLRRAQELDMSVVQVVILASIIEKEAVLSREMPIISSVFHNRLKCGMRLQSDPTAIYGIDGFRRRISSKDLKRDTPYNTYRYGGLPPGPICNPGVKAISAALWPADTKYLFFVSQGNGTHYFSRSHTEHRDAIRKMATK</sequence>
<evidence type="ECO:0000256" key="2">
    <source>
        <dbReference type="ARBA" id="ARBA00022692"/>
    </source>
</evidence>